<dbReference type="InterPro" id="IPR032451">
    <property type="entry name" value="SMARCC_C"/>
</dbReference>
<feature type="compositionally biased region" description="Low complexity" evidence="2">
    <location>
        <begin position="223"/>
        <end position="256"/>
    </location>
</feature>
<feature type="region of interest" description="Disordered" evidence="2">
    <location>
        <begin position="206"/>
        <end position="435"/>
    </location>
</feature>
<dbReference type="GO" id="GO:0016514">
    <property type="term" value="C:SWI/SNF complex"/>
    <property type="evidence" value="ECO:0007669"/>
    <property type="project" value="TreeGrafter"/>
</dbReference>
<dbReference type="GO" id="GO:0045893">
    <property type="term" value="P:positive regulation of DNA-templated transcription"/>
    <property type="evidence" value="ECO:0007669"/>
    <property type="project" value="TreeGrafter"/>
</dbReference>
<evidence type="ECO:0000259" key="3">
    <source>
        <dbReference type="Pfam" id="PF16495"/>
    </source>
</evidence>
<feature type="compositionally biased region" description="Low complexity" evidence="2">
    <location>
        <begin position="206"/>
        <end position="215"/>
    </location>
</feature>
<feature type="compositionally biased region" description="Low complexity" evidence="2">
    <location>
        <begin position="421"/>
        <end position="435"/>
    </location>
</feature>
<feature type="compositionally biased region" description="Polar residues" evidence="2">
    <location>
        <begin position="143"/>
        <end position="154"/>
    </location>
</feature>
<feature type="region of interest" description="Disordered" evidence="2">
    <location>
        <begin position="81"/>
        <end position="177"/>
    </location>
</feature>
<evidence type="ECO:0000256" key="1">
    <source>
        <dbReference type="ARBA" id="ARBA00023242"/>
    </source>
</evidence>
<reference evidence="4" key="1">
    <citation type="submission" date="2021-04" db="EMBL/GenBank/DDBJ databases">
        <authorList>
            <consortium name="Molecular Ecology Group"/>
        </authorList>
    </citation>
    <scope>NUCLEOTIDE SEQUENCE</scope>
</reference>
<feature type="compositionally biased region" description="Low complexity" evidence="2">
    <location>
        <begin position="133"/>
        <end position="142"/>
    </location>
</feature>
<organism evidence="4 5">
    <name type="scientific">Candidula unifasciata</name>
    <dbReference type="NCBI Taxonomy" id="100452"/>
    <lineage>
        <taxon>Eukaryota</taxon>
        <taxon>Metazoa</taxon>
        <taxon>Spiralia</taxon>
        <taxon>Lophotrochozoa</taxon>
        <taxon>Mollusca</taxon>
        <taxon>Gastropoda</taxon>
        <taxon>Heterobranchia</taxon>
        <taxon>Euthyneura</taxon>
        <taxon>Panpulmonata</taxon>
        <taxon>Eupulmonata</taxon>
        <taxon>Stylommatophora</taxon>
        <taxon>Helicina</taxon>
        <taxon>Helicoidea</taxon>
        <taxon>Geomitridae</taxon>
        <taxon>Candidula</taxon>
    </lineage>
</organism>
<evidence type="ECO:0000256" key="2">
    <source>
        <dbReference type="SAM" id="MobiDB-lite"/>
    </source>
</evidence>
<dbReference type="GO" id="GO:0003677">
    <property type="term" value="F:DNA binding"/>
    <property type="evidence" value="ECO:0007669"/>
    <property type="project" value="TreeGrafter"/>
</dbReference>
<feature type="non-terminal residue" evidence="4">
    <location>
        <position position="435"/>
    </location>
</feature>
<evidence type="ECO:0000313" key="5">
    <source>
        <dbReference type="Proteomes" id="UP000678393"/>
    </source>
</evidence>
<sequence length="435" mass="46635">HLASVEERKIKGLVALLVETQMKKLEIKLRHFEELEAIMDKERESIEYQRQQLLQERQQFHMEQIRAAEYRARQFASQQLAENKTVSSQHNEGGPQVSTSASGSATAQNPSLAAAVQSTNYAMHGSPLPPQGPQVQVTQGSPTHTAPSSTSVTHQPAPSSAVPTLPPAASLPPSTAASSLSSVASSAAPAPSTSPALPAPNTALTQALQSSSPLSQTPPPTLTPSGTPTPQQQQQQLMPSATQQQHMLHPLQQQQQASLGQGYPVNNQYPSQQQGPTPPPQEALYHNSQIPQGGPQYPPFAPQTYHHPLGINQGVPPMQQPYPQQQTGHYQGYMSQPNQYPTHPGSHQGQFGPPPHMGMAQQGYSPYPGPPAPHYSSQPMQQYPGAYPQGAVQPPQGTPLPAVQRPPMSVGTPANTHPESQEQMMMSPSSTGSNK</sequence>
<dbReference type="PANTHER" id="PTHR12802">
    <property type="entry name" value="SWI/SNF COMPLEX-RELATED"/>
    <property type="match status" value="1"/>
</dbReference>
<dbReference type="EMBL" id="CAJHNH020000691">
    <property type="protein sequence ID" value="CAG5119363.1"/>
    <property type="molecule type" value="Genomic_DNA"/>
</dbReference>
<dbReference type="AlphaFoldDB" id="A0A8S3YR97"/>
<dbReference type="GO" id="GO:0042393">
    <property type="term" value="F:histone binding"/>
    <property type="evidence" value="ECO:0007669"/>
    <property type="project" value="TreeGrafter"/>
</dbReference>
<dbReference type="PANTHER" id="PTHR12802:SF41">
    <property type="entry name" value="BRAHMA ASSOCIATED PROTEIN 155 KDA"/>
    <property type="match status" value="1"/>
</dbReference>
<gene>
    <name evidence="4" type="ORF">CUNI_LOCUS4921</name>
</gene>
<keyword evidence="1" id="KW-0539">Nucleus</keyword>
<dbReference type="Proteomes" id="UP000678393">
    <property type="component" value="Unassembled WGS sequence"/>
</dbReference>
<evidence type="ECO:0000313" key="4">
    <source>
        <dbReference type="EMBL" id="CAG5119363.1"/>
    </source>
</evidence>
<comment type="caution">
    <text evidence="4">The sequence shown here is derived from an EMBL/GenBank/DDBJ whole genome shotgun (WGS) entry which is preliminary data.</text>
</comment>
<feature type="domain" description="SMARCC C-terminal" evidence="3">
    <location>
        <begin position="1"/>
        <end position="69"/>
    </location>
</feature>
<proteinExistence type="predicted"/>
<name>A0A8S3YR97_9EUPU</name>
<keyword evidence="5" id="KW-1185">Reference proteome</keyword>
<feature type="compositionally biased region" description="Low complexity" evidence="2">
    <location>
        <begin position="313"/>
        <end position="333"/>
    </location>
</feature>
<protein>
    <recommendedName>
        <fullName evidence="3">SMARCC C-terminal domain-containing protein</fullName>
    </recommendedName>
</protein>
<accession>A0A8S3YR97</accession>
<feature type="compositionally biased region" description="Polar residues" evidence="2">
    <location>
        <begin position="81"/>
        <end position="121"/>
    </location>
</feature>
<dbReference type="OrthoDB" id="6162838at2759"/>
<dbReference type="Pfam" id="PF16495">
    <property type="entry name" value="SWIRM-assoc_1"/>
    <property type="match status" value="1"/>
</dbReference>
<feature type="compositionally biased region" description="Polar residues" evidence="2">
    <location>
        <begin position="334"/>
        <end position="349"/>
    </location>
</feature>